<evidence type="ECO:0000313" key="1">
    <source>
        <dbReference type="EnsemblPlants" id="OGLUM09G13680.1"/>
    </source>
</evidence>
<reference evidence="1" key="2">
    <citation type="submission" date="2018-05" db="EMBL/GenBank/DDBJ databases">
        <title>OgluRS3 (Oryza glumaepatula Reference Sequence Version 3).</title>
        <authorList>
            <person name="Zhang J."/>
            <person name="Kudrna D."/>
            <person name="Lee S."/>
            <person name="Talag J."/>
            <person name="Welchert J."/>
            <person name="Wing R.A."/>
        </authorList>
    </citation>
    <scope>NUCLEOTIDE SEQUENCE [LARGE SCALE GENOMIC DNA]</scope>
</reference>
<dbReference type="HOGENOM" id="CLU_2907802_0_0_1"/>
<accession>A0A0E0B406</accession>
<protein>
    <submittedName>
        <fullName evidence="1">Uncharacterized protein</fullName>
    </submittedName>
</protein>
<dbReference type="STRING" id="40148.A0A0E0B406"/>
<keyword evidence="2" id="KW-1185">Reference proteome</keyword>
<organism evidence="1">
    <name type="scientific">Oryza glumipatula</name>
    <dbReference type="NCBI Taxonomy" id="40148"/>
    <lineage>
        <taxon>Eukaryota</taxon>
        <taxon>Viridiplantae</taxon>
        <taxon>Streptophyta</taxon>
        <taxon>Embryophyta</taxon>
        <taxon>Tracheophyta</taxon>
        <taxon>Spermatophyta</taxon>
        <taxon>Magnoliopsida</taxon>
        <taxon>Liliopsida</taxon>
        <taxon>Poales</taxon>
        <taxon>Poaceae</taxon>
        <taxon>BOP clade</taxon>
        <taxon>Oryzoideae</taxon>
        <taxon>Oryzeae</taxon>
        <taxon>Oryzinae</taxon>
        <taxon>Oryza</taxon>
    </lineage>
</organism>
<dbReference type="Proteomes" id="UP000026961">
    <property type="component" value="Chromosome 9"/>
</dbReference>
<name>A0A0E0B406_9ORYZ</name>
<sequence>MGVSRKREREIVEQYVATAAFATLLMVGGVMGDALVSEMCLHRAKIDAVVRMECERMRDGLE</sequence>
<reference evidence="1" key="1">
    <citation type="submission" date="2015-04" db="UniProtKB">
        <authorList>
            <consortium name="EnsemblPlants"/>
        </authorList>
    </citation>
    <scope>IDENTIFICATION</scope>
</reference>
<dbReference type="Gramene" id="OGLUM09G13680.1">
    <property type="protein sequence ID" value="OGLUM09G13680.1"/>
    <property type="gene ID" value="OGLUM09G13680"/>
</dbReference>
<evidence type="ECO:0000313" key="2">
    <source>
        <dbReference type="Proteomes" id="UP000026961"/>
    </source>
</evidence>
<proteinExistence type="predicted"/>
<dbReference type="AlphaFoldDB" id="A0A0E0B406"/>
<dbReference type="EnsemblPlants" id="OGLUM09G13680.1">
    <property type="protein sequence ID" value="OGLUM09G13680.1"/>
    <property type="gene ID" value="OGLUM09G13680"/>
</dbReference>